<dbReference type="HOGENOM" id="CLU_098191_1_0_11"/>
<keyword evidence="2" id="KW-1185">Reference proteome</keyword>
<evidence type="ECO:0000313" key="1">
    <source>
        <dbReference type="EMBL" id="AKF27630.1"/>
    </source>
</evidence>
<organism evidence="1 2">
    <name type="scientific">[Brevibacterium] flavum</name>
    <dbReference type="NCBI Taxonomy" id="92706"/>
    <lineage>
        <taxon>Bacteria</taxon>
        <taxon>Bacillati</taxon>
        <taxon>Actinomycetota</taxon>
        <taxon>Actinomycetes</taxon>
        <taxon>Mycobacteriales</taxon>
        <taxon>Corynebacteriaceae</taxon>
        <taxon>Corynebacterium</taxon>
    </lineage>
</organism>
<gene>
    <name evidence="1" type="ORF">YH66_08730</name>
</gene>
<dbReference type="AlphaFoldDB" id="A0A0F6WQU8"/>
<name>A0A0F6WQU8_9CORY</name>
<dbReference type="EMBL" id="CP011309">
    <property type="protein sequence ID" value="AKF27630.1"/>
    <property type="molecule type" value="Genomic_DNA"/>
</dbReference>
<reference evidence="1 2" key="1">
    <citation type="submission" date="2015-04" db="EMBL/GenBank/DDBJ databases">
        <title>Complete Genome Sequence of Brevibacterium flavum ATCC 15168.</title>
        <authorList>
            <person name="Ahn J."/>
            <person name="Park G."/>
            <person name="Jeon W."/>
            <person name="Jang Y."/>
            <person name="Jang M."/>
            <person name="Lee H."/>
            <person name="Lee H."/>
        </authorList>
    </citation>
    <scope>NUCLEOTIDE SEQUENCE [LARGE SCALE GENOMIC DNA]</scope>
    <source>
        <strain evidence="1 2">ATCC 15168</strain>
    </source>
</reference>
<protein>
    <recommendedName>
        <fullName evidence="3">NUDIX hydrolase</fullName>
    </recommendedName>
</protein>
<evidence type="ECO:0008006" key="3">
    <source>
        <dbReference type="Google" id="ProtNLM"/>
    </source>
</evidence>
<sequence length="154" mass="17329">MTLVYLLIAVVVTATVLWAYFTAQRLNRLHIRTDSARQALQAALDRRAALVGALLPDAAEASKRAEAIPLEYSRFSQRARAEREISELILKQGKTLPDSIVDAATRVELAHRFYNEAVSDTRDLRTRLMVRSFRLGGTAPLPEYFELLDTDLLT</sequence>
<dbReference type="Proteomes" id="UP000034037">
    <property type="component" value="Chromosome"/>
</dbReference>
<accession>A0A0F6WQU8</accession>
<dbReference type="RefSeq" id="WP_003855892.1">
    <property type="nucleotide sequence ID" value="NZ_CP011309.1"/>
</dbReference>
<proteinExistence type="predicted"/>
<evidence type="ECO:0000313" key="2">
    <source>
        <dbReference type="Proteomes" id="UP000034037"/>
    </source>
</evidence>
<dbReference type="PATRIC" id="fig|92706.3.peg.1824"/>
<dbReference type="GeneID" id="1019633"/>